<dbReference type="GO" id="GO:0005615">
    <property type="term" value="C:extracellular space"/>
    <property type="evidence" value="ECO:0007669"/>
    <property type="project" value="TreeGrafter"/>
</dbReference>
<evidence type="ECO:0000256" key="5">
    <source>
        <dbReference type="SAM" id="SignalP"/>
    </source>
</evidence>
<feature type="signal peptide" evidence="5">
    <location>
        <begin position="1"/>
        <end position="15"/>
    </location>
</feature>
<evidence type="ECO:0000259" key="6">
    <source>
        <dbReference type="Pfam" id="PF00151"/>
    </source>
</evidence>
<dbReference type="CDD" id="cd00707">
    <property type="entry name" value="Pancreat_lipase_like"/>
    <property type="match status" value="1"/>
</dbReference>
<dbReference type="Gene3D" id="3.40.50.1820">
    <property type="entry name" value="alpha/beta hydrolase"/>
    <property type="match status" value="1"/>
</dbReference>
<evidence type="ECO:0000256" key="2">
    <source>
        <dbReference type="ARBA" id="ARBA00010701"/>
    </source>
</evidence>
<dbReference type="SUPFAM" id="SSF53474">
    <property type="entry name" value="alpha/beta-Hydrolases"/>
    <property type="match status" value="1"/>
</dbReference>
<evidence type="ECO:0000256" key="4">
    <source>
        <dbReference type="RuleBase" id="RU004262"/>
    </source>
</evidence>
<dbReference type="InterPro" id="IPR000734">
    <property type="entry name" value="TAG_lipase"/>
</dbReference>
<dbReference type="InterPro" id="IPR029058">
    <property type="entry name" value="AB_hydrolase_fold"/>
</dbReference>
<organism evidence="7 8">
    <name type="scientific">Holothuria leucospilota</name>
    <name type="common">Black long sea cucumber</name>
    <name type="synonym">Mertensiothuria leucospilota</name>
    <dbReference type="NCBI Taxonomy" id="206669"/>
    <lineage>
        <taxon>Eukaryota</taxon>
        <taxon>Metazoa</taxon>
        <taxon>Echinodermata</taxon>
        <taxon>Eleutherozoa</taxon>
        <taxon>Echinozoa</taxon>
        <taxon>Holothuroidea</taxon>
        <taxon>Aspidochirotacea</taxon>
        <taxon>Aspidochirotida</taxon>
        <taxon>Holothuriidae</taxon>
        <taxon>Holothuria</taxon>
    </lineage>
</organism>
<keyword evidence="3" id="KW-0964">Secreted</keyword>
<feature type="chain" id="PRO_5040188159" evidence="5">
    <location>
        <begin position="16"/>
        <end position="325"/>
    </location>
</feature>
<dbReference type="EMBL" id="JAIZAY010000007">
    <property type="protein sequence ID" value="KAJ8038968.1"/>
    <property type="molecule type" value="Genomic_DNA"/>
</dbReference>
<evidence type="ECO:0000256" key="1">
    <source>
        <dbReference type="ARBA" id="ARBA00004613"/>
    </source>
</evidence>
<evidence type="ECO:0000256" key="3">
    <source>
        <dbReference type="ARBA" id="ARBA00022525"/>
    </source>
</evidence>
<proteinExistence type="inferred from homology"/>
<name>A0A9Q1HB16_HOLLE</name>
<dbReference type="GO" id="GO:0016298">
    <property type="term" value="F:lipase activity"/>
    <property type="evidence" value="ECO:0007669"/>
    <property type="project" value="InterPro"/>
</dbReference>
<comment type="similarity">
    <text evidence="2 4">Belongs to the AB hydrolase superfamily. Lipase family.</text>
</comment>
<dbReference type="Proteomes" id="UP001152320">
    <property type="component" value="Chromosome 7"/>
</dbReference>
<dbReference type="Pfam" id="PF00151">
    <property type="entry name" value="Lipase"/>
    <property type="match status" value="1"/>
</dbReference>
<comment type="caution">
    <text evidence="7">The sequence shown here is derived from an EMBL/GenBank/DDBJ whole genome shotgun (WGS) entry which is preliminary data.</text>
</comment>
<dbReference type="GO" id="GO:0016042">
    <property type="term" value="P:lipid catabolic process"/>
    <property type="evidence" value="ECO:0007669"/>
    <property type="project" value="TreeGrafter"/>
</dbReference>
<keyword evidence="5" id="KW-0732">Signal</keyword>
<dbReference type="OrthoDB" id="199913at2759"/>
<accession>A0A9Q1HB16</accession>
<sequence>MLAYLLLAIVASAAAETIQYDGFSLSNTLSCHQSAWPPMTEAEIGTKFYMYNPSHRPPNGGVVIQPGDTAALLSNGFNPNKNTHFVIHGYLSSHHFPLDFHDIINGFIDVEGANVFAVDWEEGAKVANYNKARQNIRVVGNQAAIFAEKLGQNMNKIHFCGHSLGSHTSGYAGEALKAKGLTLPRITGLDPAGPGFSGESNSACRLDPSDADFVDNIHTDADLYGTAVNMGHVDFYPNGGFTQPECLSDATSCSHNRVNALYAESIYSASCMFTSYQCSDYDTLSCLVTCGDGSVCNFMGYNADKNRCMGTLYTLTEGHLPYCKF</sequence>
<feature type="domain" description="Lipase" evidence="6">
    <location>
        <begin position="37"/>
        <end position="307"/>
    </location>
</feature>
<reference evidence="7" key="1">
    <citation type="submission" date="2021-10" db="EMBL/GenBank/DDBJ databases">
        <title>Tropical sea cucumber genome reveals ecological adaptation and Cuvierian tubules defense mechanism.</title>
        <authorList>
            <person name="Chen T."/>
        </authorList>
    </citation>
    <scope>NUCLEOTIDE SEQUENCE</scope>
    <source>
        <strain evidence="7">Nanhai2018</strain>
        <tissue evidence="7">Muscle</tissue>
    </source>
</reference>
<dbReference type="PANTHER" id="PTHR11610:SF178">
    <property type="entry name" value="LIPASE MEMBER H-A-LIKE PROTEIN"/>
    <property type="match status" value="1"/>
</dbReference>
<gene>
    <name evidence="7" type="ORF">HOLleu_16539</name>
</gene>
<keyword evidence="8" id="KW-1185">Reference proteome</keyword>
<comment type="subcellular location">
    <subcellularLocation>
        <location evidence="1">Secreted</location>
    </subcellularLocation>
</comment>
<evidence type="ECO:0000313" key="8">
    <source>
        <dbReference type="Proteomes" id="UP001152320"/>
    </source>
</evidence>
<evidence type="ECO:0000313" key="7">
    <source>
        <dbReference type="EMBL" id="KAJ8038968.1"/>
    </source>
</evidence>
<dbReference type="InterPro" id="IPR033906">
    <property type="entry name" value="Lipase_N"/>
</dbReference>
<dbReference type="AlphaFoldDB" id="A0A9Q1HB16"/>
<dbReference type="InterPro" id="IPR013818">
    <property type="entry name" value="Lipase"/>
</dbReference>
<dbReference type="PANTHER" id="PTHR11610">
    <property type="entry name" value="LIPASE"/>
    <property type="match status" value="1"/>
</dbReference>
<protein>
    <submittedName>
        <fullName evidence="7">Pancreatic lipase-related protein 2</fullName>
    </submittedName>
</protein>